<accession>T0IR93</accession>
<comment type="caution">
    <text evidence="1">The sequence shown here is derived from an EMBL/GenBank/DDBJ whole genome shotgun (WGS) entry which is preliminary data.</text>
</comment>
<dbReference type="STRING" id="1346791.M529_15070"/>
<dbReference type="eggNOG" id="ENOG50332IA">
    <property type="taxonomic scope" value="Bacteria"/>
</dbReference>
<keyword evidence="2" id="KW-1185">Reference proteome</keyword>
<dbReference type="PATRIC" id="fig|1346791.3.peg.2899"/>
<sequence>MDLLPINGDPCRFAARIVDLDQEVRRIFPLARLLDAVKHREMALVRPRLWDDPREDAPSLCMLDGRGLNPAKGQHQLADFLAPAWAQCWSLNPGSDTLLRAYSRVRLDETRRNADRLNEGVTVTTTVRHLLSASEAWHAEGADAHIVAGGVEYLDDKEIWQRIVNACNGQHGPGFFQTVQGRADSLLWKRHYFAHEQEVRFMLIGREWSQDQSVPDVRLMPIDPDMLFRSISFDPRLQPFETKEREAELRDAGYKGEIRSDQSYQGMLGLLEMKKEWPDP</sequence>
<dbReference type="EMBL" id="AUWY01000102">
    <property type="protein sequence ID" value="EQB31355.1"/>
    <property type="molecule type" value="Genomic_DNA"/>
</dbReference>
<evidence type="ECO:0000313" key="2">
    <source>
        <dbReference type="Proteomes" id="UP000015523"/>
    </source>
</evidence>
<name>T0IR93_9SPHN</name>
<protein>
    <submittedName>
        <fullName evidence="1">Uncharacterized protein</fullName>
    </submittedName>
</protein>
<organism evidence="1 2">
    <name type="scientific">Sphingobium ummariense RL-3</name>
    <dbReference type="NCBI Taxonomy" id="1346791"/>
    <lineage>
        <taxon>Bacteria</taxon>
        <taxon>Pseudomonadati</taxon>
        <taxon>Pseudomonadota</taxon>
        <taxon>Alphaproteobacteria</taxon>
        <taxon>Sphingomonadales</taxon>
        <taxon>Sphingomonadaceae</taxon>
        <taxon>Sphingobium</taxon>
    </lineage>
</organism>
<dbReference type="Proteomes" id="UP000015523">
    <property type="component" value="Unassembled WGS sequence"/>
</dbReference>
<gene>
    <name evidence="1" type="ORF">M529_15070</name>
</gene>
<evidence type="ECO:0000313" key="1">
    <source>
        <dbReference type="EMBL" id="EQB31355.1"/>
    </source>
</evidence>
<dbReference type="RefSeq" id="WP_021318759.1">
    <property type="nucleotide sequence ID" value="NZ_AUWY01000102.1"/>
</dbReference>
<reference evidence="1 2" key="1">
    <citation type="journal article" date="2013" name="Genome Announc.">
        <title>Draft Genome Sequence of Sphingobium ummariense Strain RL-3, a Hexachlorocyclohexane-Degrading Bacterium.</title>
        <authorList>
            <person name="Kohli P."/>
            <person name="Dua A."/>
            <person name="Sangwan N."/>
            <person name="Oldach P."/>
            <person name="Khurana J.P."/>
            <person name="Lal R."/>
        </authorList>
    </citation>
    <scope>NUCLEOTIDE SEQUENCE [LARGE SCALE GENOMIC DNA]</scope>
    <source>
        <strain evidence="1 2">RL-3</strain>
    </source>
</reference>
<dbReference type="OrthoDB" id="7852032at2"/>
<dbReference type="AlphaFoldDB" id="T0IR93"/>
<proteinExistence type="predicted"/>